<accession>A0A3P6T141</accession>
<organism evidence="1 2">
    <name type="scientific">Litomosoides sigmodontis</name>
    <name type="common">Filarial nematode worm</name>
    <dbReference type="NCBI Taxonomy" id="42156"/>
    <lineage>
        <taxon>Eukaryota</taxon>
        <taxon>Metazoa</taxon>
        <taxon>Ecdysozoa</taxon>
        <taxon>Nematoda</taxon>
        <taxon>Chromadorea</taxon>
        <taxon>Rhabditida</taxon>
        <taxon>Spirurina</taxon>
        <taxon>Spiruromorpha</taxon>
        <taxon>Filarioidea</taxon>
        <taxon>Onchocercidae</taxon>
        <taxon>Litomosoides</taxon>
    </lineage>
</organism>
<keyword evidence="2" id="KW-1185">Reference proteome</keyword>
<name>A0A3P6T141_LITSI</name>
<protein>
    <submittedName>
        <fullName evidence="1">Uncharacterized protein</fullName>
    </submittedName>
</protein>
<reference evidence="1 2" key="1">
    <citation type="submission" date="2018-08" db="EMBL/GenBank/DDBJ databases">
        <authorList>
            <person name="Laetsch R D."/>
            <person name="Stevens L."/>
            <person name="Kumar S."/>
            <person name="Blaxter L. M."/>
        </authorList>
    </citation>
    <scope>NUCLEOTIDE SEQUENCE [LARGE SCALE GENOMIC DNA]</scope>
</reference>
<evidence type="ECO:0000313" key="2">
    <source>
        <dbReference type="Proteomes" id="UP000277928"/>
    </source>
</evidence>
<proteinExistence type="predicted"/>
<gene>
    <name evidence="1" type="ORF">NLS_LOCUS2206</name>
</gene>
<evidence type="ECO:0000313" key="1">
    <source>
        <dbReference type="EMBL" id="VDK73670.1"/>
    </source>
</evidence>
<dbReference type="Proteomes" id="UP000277928">
    <property type="component" value="Unassembled WGS sequence"/>
</dbReference>
<dbReference type="EMBL" id="UYRX01000096">
    <property type="protein sequence ID" value="VDK73670.1"/>
    <property type="molecule type" value="Genomic_DNA"/>
</dbReference>
<sequence length="87" mass="10232">MSCTNQYFSLAELCDNNHLSFRKFKFFINEMGWAINKIVRQLQFIVMTISGGALKWKSFQRLNFTLRGGLKWKKKWESEGARLPAPK</sequence>
<dbReference type="AlphaFoldDB" id="A0A3P6T141"/>